<name>A0A7W6WBH0_9PROT</name>
<dbReference type="Proteomes" id="UP000554286">
    <property type="component" value="Unassembled WGS sequence"/>
</dbReference>
<gene>
    <name evidence="2" type="ORF">GGD89_003992</name>
</gene>
<dbReference type="RefSeq" id="WP_184049265.1">
    <property type="nucleotide sequence ID" value="NZ_JACIGK010000098.1"/>
</dbReference>
<comment type="caution">
    <text evidence="2">The sequence shown here is derived from an EMBL/GenBank/DDBJ whole genome shotgun (WGS) entry which is preliminary data.</text>
</comment>
<organism evidence="2 3">
    <name type="scientific">Roseospira visakhapatnamensis</name>
    <dbReference type="NCBI Taxonomy" id="390880"/>
    <lineage>
        <taxon>Bacteria</taxon>
        <taxon>Pseudomonadati</taxon>
        <taxon>Pseudomonadota</taxon>
        <taxon>Alphaproteobacteria</taxon>
        <taxon>Rhodospirillales</taxon>
        <taxon>Rhodospirillaceae</taxon>
        <taxon>Roseospira</taxon>
    </lineage>
</organism>
<reference evidence="2 3" key="1">
    <citation type="submission" date="2020-08" db="EMBL/GenBank/DDBJ databases">
        <title>Genome sequencing of Purple Non-Sulfur Bacteria from various extreme environments.</title>
        <authorList>
            <person name="Mayer M."/>
        </authorList>
    </citation>
    <scope>NUCLEOTIDE SEQUENCE [LARGE SCALE GENOMIC DNA]</scope>
    <source>
        <strain evidence="2 3">JA131</strain>
    </source>
</reference>
<evidence type="ECO:0000313" key="3">
    <source>
        <dbReference type="Proteomes" id="UP000554286"/>
    </source>
</evidence>
<sequence length="80" mass="8070">MTGPDDPTPEADRDDRNTAAAWIDEAASAEPVAVDPDLAEAMGAFAEDALSLEDALDSLFAGADDGADDGDGTEGGDDDV</sequence>
<evidence type="ECO:0000256" key="1">
    <source>
        <dbReference type="SAM" id="MobiDB-lite"/>
    </source>
</evidence>
<accession>A0A7W6WBH0</accession>
<feature type="compositionally biased region" description="Acidic residues" evidence="1">
    <location>
        <begin position="65"/>
        <end position="80"/>
    </location>
</feature>
<feature type="region of interest" description="Disordered" evidence="1">
    <location>
        <begin position="61"/>
        <end position="80"/>
    </location>
</feature>
<dbReference type="EMBL" id="JACIGK010000098">
    <property type="protein sequence ID" value="MBB4268325.1"/>
    <property type="molecule type" value="Genomic_DNA"/>
</dbReference>
<proteinExistence type="predicted"/>
<evidence type="ECO:0000313" key="2">
    <source>
        <dbReference type="EMBL" id="MBB4268325.1"/>
    </source>
</evidence>
<dbReference type="AlphaFoldDB" id="A0A7W6WBH0"/>
<keyword evidence="3" id="KW-1185">Reference proteome</keyword>
<protein>
    <submittedName>
        <fullName evidence="2">Uncharacterized protein</fullName>
    </submittedName>
</protein>